<dbReference type="PANTHER" id="PTHR43273:SF3">
    <property type="entry name" value="ANAEROBIC SULFATASE-MATURATING ENZYME HOMOLOG ASLB-RELATED"/>
    <property type="match status" value="1"/>
</dbReference>
<evidence type="ECO:0000259" key="7">
    <source>
        <dbReference type="PROSITE" id="PS51918"/>
    </source>
</evidence>
<dbReference type="Gene3D" id="3.20.20.70">
    <property type="entry name" value="Aldolase class I"/>
    <property type="match status" value="1"/>
</dbReference>
<proteinExistence type="inferred from homology"/>
<keyword evidence="5" id="KW-0411">Iron-sulfur</keyword>
<dbReference type="GO" id="GO:0016491">
    <property type="term" value="F:oxidoreductase activity"/>
    <property type="evidence" value="ECO:0007669"/>
    <property type="project" value="InterPro"/>
</dbReference>
<evidence type="ECO:0000313" key="9">
    <source>
        <dbReference type="Proteomes" id="UP000179118"/>
    </source>
</evidence>
<dbReference type="SFLD" id="SFLDS00029">
    <property type="entry name" value="Radical_SAM"/>
    <property type="match status" value="1"/>
</dbReference>
<dbReference type="EMBL" id="MHUT01000006">
    <property type="protein sequence ID" value="OHA81584.1"/>
    <property type="molecule type" value="Genomic_DNA"/>
</dbReference>
<dbReference type="PANTHER" id="PTHR43273">
    <property type="entry name" value="ANAEROBIC SULFATASE-MATURATING ENZYME HOMOLOG ASLB-RELATED"/>
    <property type="match status" value="1"/>
</dbReference>
<dbReference type="InterPro" id="IPR007197">
    <property type="entry name" value="rSAM"/>
</dbReference>
<evidence type="ECO:0000256" key="5">
    <source>
        <dbReference type="ARBA" id="ARBA00023014"/>
    </source>
</evidence>
<reference evidence="8 9" key="1">
    <citation type="journal article" date="2016" name="Nat. Commun.">
        <title>Thousands of microbial genomes shed light on interconnected biogeochemical processes in an aquifer system.</title>
        <authorList>
            <person name="Anantharaman K."/>
            <person name="Brown C.T."/>
            <person name="Hug L.A."/>
            <person name="Sharon I."/>
            <person name="Castelle C.J."/>
            <person name="Probst A.J."/>
            <person name="Thomas B.C."/>
            <person name="Singh A."/>
            <person name="Wilkins M.J."/>
            <person name="Karaoz U."/>
            <person name="Brodie E.L."/>
            <person name="Williams K.H."/>
            <person name="Hubbard S.S."/>
            <person name="Banfield J.F."/>
        </authorList>
    </citation>
    <scope>NUCLEOTIDE SEQUENCE [LARGE SCALE GENOMIC DNA]</scope>
</reference>
<keyword evidence="3" id="KW-0479">Metal-binding</keyword>
<evidence type="ECO:0000256" key="6">
    <source>
        <dbReference type="ARBA" id="ARBA00023601"/>
    </source>
</evidence>
<dbReference type="AlphaFoldDB" id="A0A1G2S8Y7"/>
<organism evidence="8 9">
    <name type="scientific">Candidatus Yonathbacteria bacterium RIFCSPHIGHO2_02_FULL_44_14</name>
    <dbReference type="NCBI Taxonomy" id="1802724"/>
    <lineage>
        <taxon>Bacteria</taxon>
        <taxon>Candidatus Yonathiibacteriota</taxon>
    </lineage>
</organism>
<comment type="similarity">
    <text evidence="6">Belongs to the radical SAM superfamily. Anaerobic sulfatase-maturating enzyme family.</text>
</comment>
<evidence type="ECO:0000313" key="8">
    <source>
        <dbReference type="EMBL" id="OHA81584.1"/>
    </source>
</evidence>
<dbReference type="InterPro" id="IPR023867">
    <property type="entry name" value="Sulphatase_maturase_rSAM"/>
</dbReference>
<evidence type="ECO:0000256" key="4">
    <source>
        <dbReference type="ARBA" id="ARBA00023004"/>
    </source>
</evidence>
<keyword evidence="4" id="KW-0408">Iron</keyword>
<dbReference type="PROSITE" id="PS51918">
    <property type="entry name" value="RADICAL_SAM"/>
    <property type="match status" value="1"/>
</dbReference>
<dbReference type="InterPro" id="IPR013785">
    <property type="entry name" value="Aldolase_TIM"/>
</dbReference>
<comment type="cofactor">
    <cofactor evidence="1">
        <name>[4Fe-4S] cluster</name>
        <dbReference type="ChEBI" id="CHEBI:49883"/>
    </cofactor>
</comment>
<feature type="domain" description="Radical SAM core" evidence="7">
    <location>
        <begin position="1"/>
        <end position="227"/>
    </location>
</feature>
<dbReference type="SFLD" id="SFLDG01386">
    <property type="entry name" value="main_SPASM_domain-containing"/>
    <property type="match status" value="1"/>
</dbReference>
<dbReference type="SFLD" id="SFLDG01067">
    <property type="entry name" value="SPASM/twitch_domain_containing"/>
    <property type="match status" value="1"/>
</dbReference>
<dbReference type="CDD" id="cd01335">
    <property type="entry name" value="Radical_SAM"/>
    <property type="match status" value="1"/>
</dbReference>
<evidence type="ECO:0000256" key="2">
    <source>
        <dbReference type="ARBA" id="ARBA00022691"/>
    </source>
</evidence>
<dbReference type="InterPro" id="IPR023885">
    <property type="entry name" value="4Fe4S-binding_SPASM_dom"/>
</dbReference>
<dbReference type="SFLD" id="SFLDG01072">
    <property type="entry name" value="dehydrogenase_like"/>
    <property type="match status" value="1"/>
</dbReference>
<sequence>MSAFQAKIVGDFCNIRCSYCRNRDFEQGVKSVMSIEKLERLFVFLNSQPQKKLHVNWHGGEPLLAGKDFFNKIVELEKLYPDKLWSNVVQTNAILIDSGWAKFFSKNHFHVGVSVDGSEKIHNHDRVGATGKGTYQKVMRGVNMLRSYGIHPGTICTVTKKSVGFGKEMFLGLVNAGFKSIAFNAFHNTASESIGDLYGLSDKEWLTFLIEIFEEWVTLNDPTVRVRELDSMLAWIKSKSANCRVYRGTCHQWFAVDDIGDIYPCERLGKEIYFGNIDSIKTVEGLSTNPVYLKWKDSIVILHPKCQSCNLQSLCHNGCVSHRKSDNGDAPLYVYCESRLGFYNYLQSKLTETEKEKGHE</sequence>
<dbReference type="Pfam" id="PF04055">
    <property type="entry name" value="Radical_SAM"/>
    <property type="match status" value="1"/>
</dbReference>
<evidence type="ECO:0000256" key="1">
    <source>
        <dbReference type="ARBA" id="ARBA00001966"/>
    </source>
</evidence>
<dbReference type="SFLD" id="SFLDG01384">
    <property type="entry name" value="thioether_bond_formation_requi"/>
    <property type="match status" value="1"/>
</dbReference>
<dbReference type="Proteomes" id="UP000179118">
    <property type="component" value="Unassembled WGS sequence"/>
</dbReference>
<dbReference type="GO" id="GO:0046872">
    <property type="term" value="F:metal ion binding"/>
    <property type="evidence" value="ECO:0007669"/>
    <property type="project" value="UniProtKB-KW"/>
</dbReference>
<name>A0A1G2S8Y7_9BACT</name>
<dbReference type="InterPro" id="IPR058240">
    <property type="entry name" value="rSAM_sf"/>
</dbReference>
<evidence type="ECO:0000256" key="3">
    <source>
        <dbReference type="ARBA" id="ARBA00022723"/>
    </source>
</evidence>
<protein>
    <recommendedName>
        <fullName evidence="7">Radical SAM core domain-containing protein</fullName>
    </recommendedName>
</protein>
<dbReference type="GO" id="GO:0051536">
    <property type="term" value="F:iron-sulfur cluster binding"/>
    <property type="evidence" value="ECO:0007669"/>
    <property type="project" value="UniProtKB-KW"/>
</dbReference>
<dbReference type="SUPFAM" id="SSF102114">
    <property type="entry name" value="Radical SAM enzymes"/>
    <property type="match status" value="1"/>
</dbReference>
<comment type="caution">
    <text evidence="8">The sequence shown here is derived from an EMBL/GenBank/DDBJ whole genome shotgun (WGS) entry which is preliminary data.</text>
</comment>
<accession>A0A1G2S8Y7</accession>
<dbReference type="NCBIfam" id="TIGR04085">
    <property type="entry name" value="rSAM_more_4Fe4S"/>
    <property type="match status" value="1"/>
</dbReference>
<gene>
    <name evidence="8" type="ORF">A3D51_02315</name>
</gene>
<keyword evidence="2" id="KW-0949">S-adenosyl-L-methionine</keyword>